<proteinExistence type="inferred from homology"/>
<dbReference type="InterPro" id="IPR008012">
    <property type="entry name" value="Ump1"/>
</dbReference>
<dbReference type="STRING" id="61424.A0A2T9YIU2"/>
<accession>A0A2T9YIU2</accession>
<dbReference type="GO" id="GO:0043248">
    <property type="term" value="P:proteasome assembly"/>
    <property type="evidence" value="ECO:0007669"/>
    <property type="project" value="InterPro"/>
</dbReference>
<evidence type="ECO:0000256" key="1">
    <source>
        <dbReference type="ARBA" id="ARBA00023186"/>
    </source>
</evidence>
<dbReference type="Proteomes" id="UP000245699">
    <property type="component" value="Unassembled WGS sequence"/>
</dbReference>
<dbReference type="OrthoDB" id="15001at2759"/>
<evidence type="ECO:0000313" key="3">
    <source>
        <dbReference type="EMBL" id="PVU92240.1"/>
    </source>
</evidence>
<dbReference type="PANTHER" id="PTHR12828">
    <property type="entry name" value="PROTEASOME MATURATION PROTEIN UMP1"/>
    <property type="match status" value="1"/>
</dbReference>
<name>A0A2T9YIU2_9FUNG</name>
<keyword evidence="1" id="KW-0143">Chaperone</keyword>
<comment type="similarity">
    <text evidence="2">Belongs to the POMP/UMP1 family.</text>
</comment>
<dbReference type="AlphaFoldDB" id="A0A2T9YIU2"/>
<dbReference type="Pfam" id="PF05348">
    <property type="entry name" value="UMP1"/>
    <property type="match status" value="1"/>
</dbReference>
<evidence type="ECO:0008006" key="5">
    <source>
        <dbReference type="Google" id="ProtNLM"/>
    </source>
</evidence>
<evidence type="ECO:0000256" key="2">
    <source>
        <dbReference type="ARBA" id="ARBA00043974"/>
    </source>
</evidence>
<dbReference type="GO" id="GO:0005634">
    <property type="term" value="C:nucleus"/>
    <property type="evidence" value="ECO:0007669"/>
    <property type="project" value="TreeGrafter"/>
</dbReference>
<keyword evidence="4" id="KW-1185">Reference proteome</keyword>
<gene>
    <name evidence="3" type="ORF">BB559_003778</name>
</gene>
<organism evidence="3 4">
    <name type="scientific">Furculomyces boomerangus</name>
    <dbReference type="NCBI Taxonomy" id="61424"/>
    <lineage>
        <taxon>Eukaryota</taxon>
        <taxon>Fungi</taxon>
        <taxon>Fungi incertae sedis</taxon>
        <taxon>Zoopagomycota</taxon>
        <taxon>Kickxellomycotina</taxon>
        <taxon>Harpellomycetes</taxon>
        <taxon>Harpellales</taxon>
        <taxon>Harpellaceae</taxon>
        <taxon>Furculomyces</taxon>
    </lineage>
</organism>
<sequence>MSENNKLNDFGVHDTIRHGPSRMEHTVSRISDFETHLKNIKMNELEKKLQLQKTMFGSHMPMRTIMELSSVSKPSRPEFMSPVTNFQFDILNGNDETLDVSDIFNDTTDRVVGDVHSAIIKNRNL</sequence>
<comment type="caution">
    <text evidence="3">The sequence shown here is derived from an EMBL/GenBank/DDBJ whole genome shotgun (WGS) entry which is preliminary data.</text>
</comment>
<evidence type="ECO:0000313" key="4">
    <source>
        <dbReference type="Proteomes" id="UP000245699"/>
    </source>
</evidence>
<protein>
    <recommendedName>
        <fullName evidence="5">Proteasome maturation factor UMP1</fullName>
    </recommendedName>
</protein>
<dbReference type="GO" id="GO:0005737">
    <property type="term" value="C:cytoplasm"/>
    <property type="evidence" value="ECO:0007669"/>
    <property type="project" value="TreeGrafter"/>
</dbReference>
<dbReference type="EMBL" id="MBFT01000380">
    <property type="protein sequence ID" value="PVU92240.1"/>
    <property type="molecule type" value="Genomic_DNA"/>
</dbReference>
<reference evidence="3 4" key="1">
    <citation type="journal article" date="2018" name="MBio">
        <title>Comparative Genomics Reveals the Core Gene Toolbox for the Fungus-Insect Symbiosis.</title>
        <authorList>
            <person name="Wang Y."/>
            <person name="Stata M."/>
            <person name="Wang W."/>
            <person name="Stajich J.E."/>
            <person name="White M.M."/>
            <person name="Moncalvo J.M."/>
        </authorList>
    </citation>
    <scope>NUCLEOTIDE SEQUENCE [LARGE SCALE GENOMIC DNA]</scope>
    <source>
        <strain evidence="3 4">AUS-77-4</strain>
    </source>
</reference>
<dbReference type="PANTHER" id="PTHR12828:SF3">
    <property type="entry name" value="PROTEASOME MATURATION PROTEIN"/>
    <property type="match status" value="1"/>
</dbReference>